<dbReference type="GO" id="GO:0051287">
    <property type="term" value="F:NAD binding"/>
    <property type="evidence" value="ECO:0007669"/>
    <property type="project" value="UniProtKB-ARBA"/>
</dbReference>
<evidence type="ECO:0000313" key="2">
    <source>
        <dbReference type="Proteomes" id="UP000601522"/>
    </source>
</evidence>
<protein>
    <submittedName>
        <fullName evidence="1">ATP-NAD kinase family protein</fullName>
    </submittedName>
</protein>
<dbReference type="EMBL" id="JACRTK010000001">
    <property type="protein sequence ID" value="MBC8590268.1"/>
    <property type="molecule type" value="Genomic_DNA"/>
</dbReference>
<dbReference type="SUPFAM" id="SSF111331">
    <property type="entry name" value="NAD kinase/diacylglycerol kinase-like"/>
    <property type="match status" value="1"/>
</dbReference>
<keyword evidence="1" id="KW-0418">Kinase</keyword>
<dbReference type="InterPro" id="IPR002504">
    <property type="entry name" value="NADK"/>
</dbReference>
<dbReference type="Pfam" id="PF01513">
    <property type="entry name" value="NAD_kinase"/>
    <property type="match status" value="1"/>
</dbReference>
<dbReference type="RefSeq" id="WP_249323087.1">
    <property type="nucleotide sequence ID" value="NZ_JACRTK010000001.1"/>
</dbReference>
<name>A0A926EUV1_9FIRM</name>
<dbReference type="PIRSF" id="PIRSF016907">
    <property type="entry name" value="Kin_ATP-NAD"/>
    <property type="match status" value="1"/>
</dbReference>
<proteinExistence type="predicted"/>
<organism evidence="1 2">
    <name type="scientific">Wansuia hejianensis</name>
    <dbReference type="NCBI Taxonomy" id="2763667"/>
    <lineage>
        <taxon>Bacteria</taxon>
        <taxon>Bacillati</taxon>
        <taxon>Bacillota</taxon>
        <taxon>Clostridia</taxon>
        <taxon>Lachnospirales</taxon>
        <taxon>Lachnospiraceae</taxon>
        <taxon>Wansuia</taxon>
    </lineage>
</organism>
<dbReference type="InterPro" id="IPR039065">
    <property type="entry name" value="AcoX-like"/>
</dbReference>
<gene>
    <name evidence="1" type="ORF">H8689_03815</name>
</gene>
<dbReference type="GO" id="GO:0006741">
    <property type="term" value="P:NADP+ biosynthetic process"/>
    <property type="evidence" value="ECO:0007669"/>
    <property type="project" value="InterPro"/>
</dbReference>
<dbReference type="GO" id="GO:0003951">
    <property type="term" value="F:NAD+ kinase activity"/>
    <property type="evidence" value="ECO:0007669"/>
    <property type="project" value="InterPro"/>
</dbReference>
<dbReference type="GO" id="GO:0005524">
    <property type="term" value="F:ATP binding"/>
    <property type="evidence" value="ECO:0007669"/>
    <property type="project" value="UniProtKB-ARBA"/>
</dbReference>
<reference evidence="1 2" key="1">
    <citation type="submission" date="2020-08" db="EMBL/GenBank/DDBJ databases">
        <title>Genome public.</title>
        <authorList>
            <person name="Liu C."/>
            <person name="Sun Q."/>
        </authorList>
    </citation>
    <scope>NUCLEOTIDE SEQUENCE [LARGE SCALE GENOMIC DNA]</scope>
    <source>
        <strain evidence="1 2">NSJ-26</strain>
    </source>
</reference>
<comment type="caution">
    <text evidence="1">The sequence shown here is derived from an EMBL/GenBank/DDBJ whole genome shotgun (WGS) entry which is preliminary data.</text>
</comment>
<evidence type="ECO:0000313" key="1">
    <source>
        <dbReference type="EMBL" id="MBC8590268.1"/>
    </source>
</evidence>
<dbReference type="InterPro" id="IPR017438">
    <property type="entry name" value="ATP-NAD_kinase_N"/>
</dbReference>
<sequence length="374" mass="40916">MIKVGLIINPIAGVGGRAGLKGSDGEEILKKALERGGTLESGNKTKTALEELLELKDKVEFVTSYGAMGENIVKELGFIYELIGDNKEVTTAYDTENIAKKLKEEKVDILVFAGGDGTARNIYNAIGLSLPCVGIPAGVKIHSAVYANNPKSAGLAIKSFIDNPLDAQMVEREVMDIDEDLFRQNIVEAKLYGYLLAPHMENLMQNPKTSSKFGTHDIEGIADEIMQRMENKDDDVCYIFGTGGTTFKILEYMGLSGSLLGVDVIQNKKIVLSDASEKELYDFIKDKNQIVLVVTAIGGQGHIFGRGNQQLSPRVIRLVQKNNLWIVASADKIHGLENNALVVDTSDPELDKEIAGYKKVIVGWEREIVIKVKS</sequence>
<keyword evidence="1" id="KW-0808">Transferase</keyword>
<dbReference type="Pfam" id="PF20143">
    <property type="entry name" value="NAD_kinase_C"/>
    <property type="match status" value="1"/>
</dbReference>
<dbReference type="Gene3D" id="3.40.50.10330">
    <property type="entry name" value="Probable inorganic polyphosphate/atp-NAD kinase, domain 1"/>
    <property type="match status" value="1"/>
</dbReference>
<dbReference type="Proteomes" id="UP000601522">
    <property type="component" value="Unassembled WGS sequence"/>
</dbReference>
<dbReference type="InterPro" id="IPR016064">
    <property type="entry name" value="NAD/diacylglycerol_kinase_sf"/>
</dbReference>
<dbReference type="InterPro" id="IPR011386">
    <property type="entry name" value="Put_ATP-NAD_kin"/>
</dbReference>
<accession>A0A926EUV1</accession>
<keyword evidence="2" id="KW-1185">Reference proteome</keyword>
<dbReference type="PANTHER" id="PTHR40697">
    <property type="entry name" value="ACETOIN CATABOLISM PROTEIN X"/>
    <property type="match status" value="1"/>
</dbReference>
<dbReference type="PANTHER" id="PTHR40697:SF2">
    <property type="entry name" value="ATP-NAD KINASE-RELATED"/>
    <property type="match status" value="1"/>
</dbReference>
<dbReference type="AlphaFoldDB" id="A0A926EUV1"/>